<proteinExistence type="predicted"/>
<organism evidence="1 2">
    <name type="scientific">Xanthomonas campestris pv. phaseoli</name>
    <dbReference type="NCBI Taxonomy" id="317013"/>
    <lineage>
        <taxon>Bacteria</taxon>
        <taxon>Pseudomonadati</taxon>
        <taxon>Pseudomonadota</taxon>
        <taxon>Gammaproteobacteria</taxon>
        <taxon>Lysobacterales</taxon>
        <taxon>Lysobacteraceae</taxon>
        <taxon>Xanthomonas</taxon>
    </lineage>
</organism>
<evidence type="ECO:0000313" key="1">
    <source>
        <dbReference type="EMBL" id="SOO26532.1"/>
    </source>
</evidence>
<dbReference type="AlphaFoldDB" id="A0A7Z7J392"/>
<gene>
    <name evidence="1" type="ORF">XFF6991_570097</name>
</gene>
<comment type="caution">
    <text evidence="1">The sequence shown here is derived from an EMBL/GenBank/DDBJ whole genome shotgun (WGS) entry which is preliminary data.</text>
</comment>
<protein>
    <submittedName>
        <fullName evidence="1">Uncharacterized protein</fullName>
    </submittedName>
</protein>
<name>A0A7Z7J392_XANCH</name>
<evidence type="ECO:0000313" key="2">
    <source>
        <dbReference type="Proteomes" id="UP000234345"/>
    </source>
</evidence>
<sequence>MRMRLVIGGHARRRGRAPNWLPASGRGSDANHIFPFRTYFSHVNQRLLASGLDVCGGRVQHA</sequence>
<dbReference type="Proteomes" id="UP000234345">
    <property type="component" value="Unassembled WGS sequence"/>
</dbReference>
<accession>A0A7Z7J392</accession>
<dbReference type="EMBL" id="OCZC01000085">
    <property type="protein sequence ID" value="SOO26532.1"/>
    <property type="molecule type" value="Genomic_DNA"/>
</dbReference>
<reference evidence="1 2" key="1">
    <citation type="submission" date="2017-10" db="EMBL/GenBank/DDBJ databases">
        <authorList>
            <person name="Regsiter A."/>
            <person name="William W."/>
        </authorList>
    </citation>
    <scope>NUCLEOTIDE SEQUENCE [LARGE SCALE GENOMIC DNA]</scope>
    <source>
        <strain evidence="1 2">CFBP6991</strain>
    </source>
</reference>